<name>A0A2H0NGM1_9BACT</name>
<sequence>MEVTKLFPEREREEREMEEAAAARVNELNEAARLFAEKQKLDAEEAGSLKGILNRAVKSVVNLLKSFKIKVEQREIPDDSILGTEWKILGIENPTKKKGNKDGEKM</sequence>
<dbReference type="AlphaFoldDB" id="A0A2H0NGM1"/>
<protein>
    <submittedName>
        <fullName evidence="1">Uncharacterized protein</fullName>
    </submittedName>
</protein>
<accession>A0A2H0NGM1</accession>
<reference evidence="1 2" key="1">
    <citation type="submission" date="2017-09" db="EMBL/GenBank/DDBJ databases">
        <title>Depth-based differentiation of microbial function through sediment-hosted aquifers and enrichment of novel symbionts in the deep terrestrial subsurface.</title>
        <authorList>
            <person name="Probst A.J."/>
            <person name="Ladd B."/>
            <person name="Jarett J.K."/>
            <person name="Geller-Mcgrath D.E."/>
            <person name="Sieber C.M."/>
            <person name="Emerson J.B."/>
            <person name="Anantharaman K."/>
            <person name="Thomas B.C."/>
            <person name="Malmstrom R."/>
            <person name="Stieglmeier M."/>
            <person name="Klingl A."/>
            <person name="Woyke T."/>
            <person name="Ryan C.M."/>
            <person name="Banfield J.F."/>
        </authorList>
    </citation>
    <scope>NUCLEOTIDE SEQUENCE [LARGE SCALE GENOMIC DNA]</scope>
    <source>
        <strain evidence="1">CG11_big_fil_rev_8_21_14_0_20_36_20</strain>
    </source>
</reference>
<organism evidence="1 2">
    <name type="scientific">Candidatus Komeilibacteria bacterium CG11_big_fil_rev_8_21_14_0_20_36_20</name>
    <dbReference type="NCBI Taxonomy" id="1974477"/>
    <lineage>
        <taxon>Bacteria</taxon>
        <taxon>Candidatus Komeiliibacteriota</taxon>
    </lineage>
</organism>
<proteinExistence type="predicted"/>
<comment type="caution">
    <text evidence="1">The sequence shown here is derived from an EMBL/GenBank/DDBJ whole genome shotgun (WGS) entry which is preliminary data.</text>
</comment>
<dbReference type="EMBL" id="PCWQ01000004">
    <property type="protein sequence ID" value="PIR07305.1"/>
    <property type="molecule type" value="Genomic_DNA"/>
</dbReference>
<evidence type="ECO:0000313" key="1">
    <source>
        <dbReference type="EMBL" id="PIR07305.1"/>
    </source>
</evidence>
<gene>
    <name evidence="1" type="ORF">COV55_00180</name>
</gene>
<dbReference type="Proteomes" id="UP000230564">
    <property type="component" value="Unassembled WGS sequence"/>
</dbReference>
<evidence type="ECO:0000313" key="2">
    <source>
        <dbReference type="Proteomes" id="UP000230564"/>
    </source>
</evidence>